<proteinExistence type="predicted"/>
<dbReference type="STRING" id="74348.SAMN04488523_105246"/>
<keyword evidence="3" id="KW-1185">Reference proteome</keyword>
<dbReference type="Proteomes" id="UP000198977">
    <property type="component" value="Unassembled WGS sequence"/>
</dbReference>
<evidence type="ECO:0000313" key="3">
    <source>
        <dbReference type="Proteomes" id="UP000198977"/>
    </source>
</evidence>
<organism evidence="2 3">
    <name type="scientific">Sulfitobacter brevis</name>
    <dbReference type="NCBI Taxonomy" id="74348"/>
    <lineage>
        <taxon>Bacteria</taxon>
        <taxon>Pseudomonadati</taxon>
        <taxon>Pseudomonadota</taxon>
        <taxon>Alphaproteobacteria</taxon>
        <taxon>Rhodobacterales</taxon>
        <taxon>Roseobacteraceae</taxon>
        <taxon>Sulfitobacter</taxon>
    </lineage>
</organism>
<gene>
    <name evidence="2" type="ORF">SAMN04488523_105246</name>
</gene>
<evidence type="ECO:0000313" key="2">
    <source>
        <dbReference type="EMBL" id="SFE18358.1"/>
    </source>
</evidence>
<protein>
    <submittedName>
        <fullName evidence="2">Uncharacterized protein</fullName>
    </submittedName>
</protein>
<accession>A0A1I1YH53</accession>
<feature type="region of interest" description="Disordered" evidence="1">
    <location>
        <begin position="1"/>
        <end position="53"/>
    </location>
</feature>
<dbReference type="EMBL" id="FOMW01000005">
    <property type="protein sequence ID" value="SFE18358.1"/>
    <property type="molecule type" value="Genomic_DNA"/>
</dbReference>
<sequence>MSMTGVPMGAPVLRSSPARSSAVARATRPAANALAQNDPAPHSDFDNGALPAMTCNTNEPDAVIIRKP</sequence>
<reference evidence="3" key="1">
    <citation type="submission" date="2016-10" db="EMBL/GenBank/DDBJ databases">
        <authorList>
            <person name="Varghese N."/>
            <person name="Submissions S."/>
        </authorList>
    </citation>
    <scope>NUCLEOTIDE SEQUENCE [LARGE SCALE GENOMIC DNA]</scope>
    <source>
        <strain evidence="3">DSM 11443</strain>
    </source>
</reference>
<name>A0A1I1YH53_9RHOB</name>
<evidence type="ECO:0000256" key="1">
    <source>
        <dbReference type="SAM" id="MobiDB-lite"/>
    </source>
</evidence>
<dbReference type="AlphaFoldDB" id="A0A1I1YH53"/>
<feature type="compositionally biased region" description="Low complexity" evidence="1">
    <location>
        <begin position="10"/>
        <end position="35"/>
    </location>
</feature>